<protein>
    <submittedName>
        <fullName evidence="5">M56 family metallopeptidase</fullName>
    </submittedName>
</protein>
<organism evidence="5 6">
    <name type="scientific">Flavivirga aquimarina</name>
    <dbReference type="NCBI Taxonomy" id="2027862"/>
    <lineage>
        <taxon>Bacteria</taxon>
        <taxon>Pseudomonadati</taxon>
        <taxon>Bacteroidota</taxon>
        <taxon>Flavobacteriia</taxon>
        <taxon>Flavobacteriales</taxon>
        <taxon>Flavobacteriaceae</taxon>
        <taxon>Flavivirga</taxon>
    </lineage>
</organism>
<feature type="transmembrane region" description="Helical" evidence="3">
    <location>
        <begin position="6"/>
        <end position="22"/>
    </location>
</feature>
<keyword evidence="1" id="KW-0175">Coiled coil</keyword>
<feature type="transmembrane region" description="Helical" evidence="3">
    <location>
        <begin position="34"/>
        <end position="55"/>
    </location>
</feature>
<keyword evidence="3" id="KW-0812">Transmembrane</keyword>
<feature type="transmembrane region" description="Helical" evidence="3">
    <location>
        <begin position="268"/>
        <end position="286"/>
    </location>
</feature>
<dbReference type="CDD" id="cd07341">
    <property type="entry name" value="M56_BlaR1_MecR1_like"/>
    <property type="match status" value="1"/>
</dbReference>
<proteinExistence type="predicted"/>
<dbReference type="Proteomes" id="UP001176883">
    <property type="component" value="Unassembled WGS sequence"/>
</dbReference>
<reference evidence="5" key="1">
    <citation type="submission" date="2023-07" db="EMBL/GenBank/DDBJ databases">
        <title>Two novel species in the genus Flavivirga.</title>
        <authorList>
            <person name="Kwon K."/>
        </authorList>
    </citation>
    <scope>NUCLEOTIDE SEQUENCE</scope>
    <source>
        <strain evidence="5">KCTC 52353</strain>
    </source>
</reference>
<evidence type="ECO:0000256" key="3">
    <source>
        <dbReference type="SAM" id="Phobius"/>
    </source>
</evidence>
<dbReference type="Pfam" id="PF05569">
    <property type="entry name" value="Peptidase_M56"/>
    <property type="match status" value="1"/>
</dbReference>
<feature type="region of interest" description="Disordered" evidence="2">
    <location>
        <begin position="695"/>
        <end position="715"/>
    </location>
</feature>
<evidence type="ECO:0000313" key="6">
    <source>
        <dbReference type="Proteomes" id="UP001176883"/>
    </source>
</evidence>
<gene>
    <name evidence="5" type="ORF">Q4Q35_01970</name>
</gene>
<evidence type="ECO:0000313" key="5">
    <source>
        <dbReference type="EMBL" id="MDO5968562.1"/>
    </source>
</evidence>
<dbReference type="PANTHER" id="PTHR34978:SF3">
    <property type="entry name" value="SLR0241 PROTEIN"/>
    <property type="match status" value="1"/>
</dbReference>
<evidence type="ECO:0000256" key="2">
    <source>
        <dbReference type="SAM" id="MobiDB-lite"/>
    </source>
</evidence>
<dbReference type="InterPro" id="IPR052173">
    <property type="entry name" value="Beta-lactam_resp_regulator"/>
</dbReference>
<feature type="transmembrane region" description="Helical" evidence="3">
    <location>
        <begin position="126"/>
        <end position="146"/>
    </location>
</feature>
<keyword evidence="6" id="KW-1185">Reference proteome</keyword>
<name>A0ABT8W669_9FLAO</name>
<keyword evidence="3" id="KW-0472">Membrane</keyword>
<feature type="coiled-coil region" evidence="1">
    <location>
        <begin position="440"/>
        <end position="472"/>
    </location>
</feature>
<comment type="caution">
    <text evidence="5">The sequence shown here is derived from an EMBL/GenBank/DDBJ whole genome shotgun (WGS) entry which is preliminary data.</text>
</comment>
<dbReference type="RefSeq" id="WP_303276240.1">
    <property type="nucleotide sequence ID" value="NZ_JAUOEK010000041.1"/>
</dbReference>
<dbReference type="PANTHER" id="PTHR34978">
    <property type="entry name" value="POSSIBLE SENSOR-TRANSDUCER PROTEIN BLAR"/>
    <property type="match status" value="1"/>
</dbReference>
<evidence type="ECO:0000256" key="1">
    <source>
        <dbReference type="SAM" id="Coils"/>
    </source>
</evidence>
<feature type="domain" description="Peptidase M56" evidence="4">
    <location>
        <begin position="161"/>
        <end position="258"/>
    </location>
</feature>
<dbReference type="EMBL" id="JAUOEK010000041">
    <property type="protein sequence ID" value="MDO5968562.1"/>
    <property type="molecule type" value="Genomic_DNA"/>
</dbReference>
<accession>A0ABT8W669</accession>
<sequence>MLLLILKSSTCLAVFMLFYKLCLEKTSAHTFKRFYLIASTLISIAIPFITFTEYIEAEPVNFALGIESQNYSNLEITDITEPKNYLPAILWSIYALGAILFSIRFFKNLHQLFKKIKDNPKYKNQYFINVLITDLITPHTFFNYIFLNKTKFENNLIPNEVLFHEQTHAKQMHALDLLFIEVLQILFWFNPLLYFIKKDIKLNHEFLADQAVIKHGIDSSIYQKTLLAFSSPDSYREASDSSLVNAINYSSIKKRFTVMKTKTSKTALWLRSLIILPLLAILIYGFSDKVVIEKENIETNVTNNKIRIFINKDREVFIENDLVIFNNMSEAITKIKNRLIKKHSITPELFIEVEGHVTDEYFKAIVNEIKKTNLKVTEFKSDSLLLNKEGSIPYFKGTHLTANYIVFKTETGEILEGVSIPKNTTYSENENLKSLLNYLREKEKNLVQSLSKEKNEKEKIEIEEQIDFLKSRTKIVSNRLNFQSKKSSQNQDKIKHKESIKNTYRFIFYLDNDDQIAAYGKWVKSYDLKKIIKEYTQATNKNSTEIELVIRHGTSKKTISEVKSILNEYGKLKVKFTDKEGWLSTEKKQKTISDKNIEKSTKSELIIKIIDNKTVLINDKMCLLDNAETCIVKFLNTLSRKEKKGLVPIIIYNSPDGDSALENLNNILRDYNLLRINKKIKINGEPFPPAPEAPKVKEGFEIPPPPPPTTEPLTKFKSSSEKLLKAWKEYSTEGDAYGTAMQAYFKNKTGNLSDLKIQYEKVMELYKAYKELSEQEKESPVLPPPPPPQESVLGHIISMSKKGAIFYYNDKEITSEKAIEIAKKDKNLDISVKYKSDINTNVVTIKTKPSKP</sequence>
<feature type="transmembrane region" description="Helical" evidence="3">
    <location>
        <begin position="177"/>
        <end position="196"/>
    </location>
</feature>
<feature type="transmembrane region" description="Helical" evidence="3">
    <location>
        <begin position="88"/>
        <end position="106"/>
    </location>
</feature>
<dbReference type="InterPro" id="IPR008756">
    <property type="entry name" value="Peptidase_M56"/>
</dbReference>
<keyword evidence="3" id="KW-1133">Transmembrane helix</keyword>
<evidence type="ECO:0000259" key="4">
    <source>
        <dbReference type="Pfam" id="PF05569"/>
    </source>
</evidence>